<feature type="domain" description="Concentrative nucleoside transporter N-terminal" evidence="8">
    <location>
        <begin position="8"/>
        <end position="80"/>
    </location>
</feature>
<dbReference type="GO" id="GO:0005886">
    <property type="term" value="C:plasma membrane"/>
    <property type="evidence" value="ECO:0007669"/>
    <property type="project" value="UniProtKB-SubCell"/>
</dbReference>
<evidence type="ECO:0000256" key="2">
    <source>
        <dbReference type="ARBA" id="ARBA00009033"/>
    </source>
</evidence>
<evidence type="ECO:0000256" key="6">
    <source>
        <dbReference type="ARBA" id="ARBA00023136"/>
    </source>
</evidence>
<feature type="transmembrane region" description="Helical" evidence="7">
    <location>
        <begin position="347"/>
        <end position="372"/>
    </location>
</feature>
<dbReference type="Pfam" id="PF07662">
    <property type="entry name" value="Nucleos_tra2_C"/>
    <property type="match status" value="1"/>
</dbReference>
<feature type="transmembrane region" description="Helical" evidence="7">
    <location>
        <begin position="6"/>
        <end position="21"/>
    </location>
</feature>
<evidence type="ECO:0000256" key="3">
    <source>
        <dbReference type="ARBA" id="ARBA00022475"/>
    </source>
</evidence>
<feature type="transmembrane region" description="Helical" evidence="7">
    <location>
        <begin position="164"/>
        <end position="184"/>
    </location>
</feature>
<reference evidence="10 11" key="1">
    <citation type="submission" date="2017-08" db="EMBL/GenBank/DDBJ databases">
        <title>Draft genome sequences of 64 type strains of genus Staph aureus.</title>
        <authorList>
            <person name="Cole K."/>
            <person name="Golubchik T."/>
            <person name="Russell J."/>
            <person name="Foster D."/>
            <person name="Llewelyn M."/>
            <person name="Wilson D."/>
            <person name="Crook D."/>
            <person name="Paul J."/>
        </authorList>
    </citation>
    <scope>NUCLEOTIDE SEQUENCE [LARGE SCALE GENOMIC DNA]</scope>
    <source>
        <strain evidence="10 11">DSM 29875</strain>
    </source>
</reference>
<feature type="transmembrane region" description="Helical" evidence="7">
    <location>
        <begin position="288"/>
        <end position="309"/>
    </location>
</feature>
<organism evidence="10 11">
    <name type="scientific">Staphylococcus argensis</name>
    <dbReference type="NCBI Taxonomy" id="1607738"/>
    <lineage>
        <taxon>Bacteria</taxon>
        <taxon>Bacillati</taxon>
        <taxon>Bacillota</taxon>
        <taxon>Bacilli</taxon>
        <taxon>Bacillales</taxon>
        <taxon>Staphylococcaceae</taxon>
        <taxon>Staphylococcus</taxon>
    </lineage>
</organism>
<evidence type="ECO:0000313" key="10">
    <source>
        <dbReference type="EMBL" id="POA09325.1"/>
    </source>
</evidence>
<evidence type="ECO:0000259" key="8">
    <source>
        <dbReference type="Pfam" id="PF01773"/>
    </source>
</evidence>
<feature type="domain" description="Concentrative nucleoside transporter C-terminal" evidence="9">
    <location>
        <begin position="192"/>
        <end position="404"/>
    </location>
</feature>
<dbReference type="Proteomes" id="UP000242712">
    <property type="component" value="Unassembled WGS sequence"/>
</dbReference>
<dbReference type="GO" id="GO:0015293">
    <property type="term" value="F:symporter activity"/>
    <property type="evidence" value="ECO:0007669"/>
    <property type="project" value="TreeGrafter"/>
</dbReference>
<keyword evidence="11" id="KW-1185">Reference proteome</keyword>
<dbReference type="InterPro" id="IPR011657">
    <property type="entry name" value="CNT_C_dom"/>
</dbReference>
<feature type="transmembrane region" description="Helical" evidence="7">
    <location>
        <begin position="88"/>
        <end position="111"/>
    </location>
</feature>
<feature type="transmembrane region" description="Helical" evidence="7">
    <location>
        <begin position="249"/>
        <end position="267"/>
    </location>
</feature>
<keyword evidence="4 7" id="KW-0812">Transmembrane</keyword>
<evidence type="ECO:0000313" key="11">
    <source>
        <dbReference type="Proteomes" id="UP000242712"/>
    </source>
</evidence>
<evidence type="ECO:0000256" key="7">
    <source>
        <dbReference type="SAM" id="Phobius"/>
    </source>
</evidence>
<dbReference type="PANTHER" id="PTHR10590:SF19">
    <property type="entry name" value="PURINE NUCLEOSIDE TRANSPORT PROTEIN NUPG"/>
    <property type="match status" value="1"/>
</dbReference>
<evidence type="ECO:0000256" key="1">
    <source>
        <dbReference type="ARBA" id="ARBA00004651"/>
    </source>
</evidence>
<keyword evidence="5 7" id="KW-1133">Transmembrane helix</keyword>
<dbReference type="EMBL" id="PPPX01000001">
    <property type="protein sequence ID" value="POA09325.1"/>
    <property type="molecule type" value="Genomic_DNA"/>
</dbReference>
<keyword evidence="6 7" id="KW-0472">Membrane</keyword>
<dbReference type="InterPro" id="IPR008276">
    <property type="entry name" value="C_nuclsd_transpt"/>
</dbReference>
<evidence type="ECO:0000256" key="5">
    <source>
        <dbReference type="ARBA" id="ARBA00022989"/>
    </source>
</evidence>
<dbReference type="Pfam" id="PF01773">
    <property type="entry name" value="Nucleos_tra2_N"/>
    <property type="match status" value="1"/>
</dbReference>
<protein>
    <submittedName>
        <fullName evidence="10">NupC/NupG family nucleoside CNT transporter</fullName>
    </submittedName>
</protein>
<dbReference type="GeneID" id="98296881"/>
<sequence length="408" mass="45308">MYLLINIIGLIVFLAIAVLFSRNRRHIQWKSVAILVVLNLFLAWFFIYFPWGRAVVKGLANGIAWVIESAHHGTGFAFNSFVGEQMDMAISALFPILLVVPLFDILMYFNILPRFIGAIGWLLAKVTRQPRFESFFGIEMMFLGNTEALAVSSEQLKRMNEARVLTVAMMSMSSVSGAIVGAYVTMVPGDLVLTAIPLNIINAIIVASILNPVSVKEQEDIIYSIRNEEVERQPFFSFLGDSVLNAGKLILIIIAFVISFVALSDLIDRFIHLITGLIAQGMHWKGSFGLDQILGVFMYPFALLLGLPFDEAWLVAQQMAKKIVTNEFVVMGSIKDQVNSYSPHHRAVITTFLISFANFSTIGMIVGTLKGIVDQRTTDFVSKYVPMMLLAGILVSLMTAGFVGLFAW</sequence>
<evidence type="ECO:0000256" key="4">
    <source>
        <dbReference type="ARBA" id="ARBA00022692"/>
    </source>
</evidence>
<comment type="subcellular location">
    <subcellularLocation>
        <location evidence="1">Cell membrane</location>
        <topology evidence="1">Multi-pass membrane protein</topology>
    </subcellularLocation>
</comment>
<dbReference type="RefSeq" id="WP_103370734.1">
    <property type="nucleotide sequence ID" value="NZ_CBCRVO010000001.1"/>
</dbReference>
<keyword evidence="3" id="KW-1003">Cell membrane</keyword>
<comment type="caution">
    <text evidence="10">The sequence shown here is derived from an EMBL/GenBank/DDBJ whole genome shotgun (WGS) entry which is preliminary data.</text>
</comment>
<dbReference type="PANTHER" id="PTHR10590">
    <property type="entry name" value="SODIUM/NUCLEOSIDE COTRANSPORTER"/>
    <property type="match status" value="1"/>
</dbReference>
<feature type="transmembrane region" description="Helical" evidence="7">
    <location>
        <begin position="33"/>
        <end position="51"/>
    </location>
</feature>
<dbReference type="GO" id="GO:0005337">
    <property type="term" value="F:nucleoside transmembrane transporter activity"/>
    <property type="evidence" value="ECO:0007669"/>
    <property type="project" value="InterPro"/>
</dbReference>
<name>A0A2K4FEH3_9STAP</name>
<evidence type="ECO:0000259" key="9">
    <source>
        <dbReference type="Pfam" id="PF07662"/>
    </source>
</evidence>
<feature type="transmembrane region" description="Helical" evidence="7">
    <location>
        <begin position="384"/>
        <end position="407"/>
    </location>
</feature>
<proteinExistence type="inferred from homology"/>
<feature type="transmembrane region" description="Helical" evidence="7">
    <location>
        <begin position="191"/>
        <end position="210"/>
    </location>
</feature>
<dbReference type="AlphaFoldDB" id="A0A2K4FEH3"/>
<gene>
    <name evidence="10" type="ORF">CD039_00780</name>
</gene>
<dbReference type="InterPro" id="IPR002668">
    <property type="entry name" value="CNT_N_dom"/>
</dbReference>
<dbReference type="OrthoDB" id="9766455at2"/>
<accession>A0A2K4FEH3</accession>
<comment type="similarity">
    <text evidence="2">Belongs to the concentrative nucleoside transporter (CNT) (TC 2.A.41) family.</text>
</comment>